<proteinExistence type="predicted"/>
<dbReference type="PROSITE" id="PS51257">
    <property type="entry name" value="PROKAR_LIPOPROTEIN"/>
    <property type="match status" value="1"/>
</dbReference>
<comment type="caution">
    <text evidence="7">The sequence shown here is derived from an EMBL/GenBank/DDBJ whole genome shotgun (WGS) entry which is preliminary data.</text>
</comment>
<keyword evidence="1 4" id="KW-0349">Heme</keyword>
<dbReference type="InterPro" id="IPR022655">
    <property type="entry name" value="DUF1553"/>
</dbReference>
<evidence type="ECO:0000256" key="2">
    <source>
        <dbReference type="ARBA" id="ARBA00022723"/>
    </source>
</evidence>
<dbReference type="Pfam" id="PF07635">
    <property type="entry name" value="PSCyt1"/>
    <property type="match status" value="1"/>
</dbReference>
<dbReference type="InterPro" id="IPR009056">
    <property type="entry name" value="Cyt_c-like_dom"/>
</dbReference>
<dbReference type="GO" id="GO:0009055">
    <property type="term" value="F:electron transfer activity"/>
    <property type="evidence" value="ECO:0007669"/>
    <property type="project" value="InterPro"/>
</dbReference>
<keyword evidence="2 4" id="KW-0479">Metal-binding</keyword>
<dbReference type="EMBL" id="JACHGF010000017">
    <property type="protein sequence ID" value="MBB5287400.1"/>
    <property type="molecule type" value="Genomic_DNA"/>
</dbReference>
<feature type="chain" id="PRO_5032750092" description="Cytochrome c domain-containing protein" evidence="5">
    <location>
        <begin position="24"/>
        <end position="773"/>
    </location>
</feature>
<keyword evidence="3 4" id="KW-0408">Iron</keyword>
<protein>
    <recommendedName>
        <fullName evidence="6">Cytochrome c domain-containing protein</fullName>
    </recommendedName>
</protein>
<evidence type="ECO:0000256" key="5">
    <source>
        <dbReference type="SAM" id="SignalP"/>
    </source>
</evidence>
<dbReference type="PANTHER" id="PTHR35889:SF3">
    <property type="entry name" value="F-BOX DOMAIN-CONTAINING PROTEIN"/>
    <property type="match status" value="1"/>
</dbReference>
<organism evidence="7 8">
    <name type="scientific">Rhabdobacter roseus</name>
    <dbReference type="NCBI Taxonomy" id="1655419"/>
    <lineage>
        <taxon>Bacteria</taxon>
        <taxon>Pseudomonadati</taxon>
        <taxon>Bacteroidota</taxon>
        <taxon>Cytophagia</taxon>
        <taxon>Cytophagales</taxon>
        <taxon>Cytophagaceae</taxon>
        <taxon>Rhabdobacter</taxon>
    </lineage>
</organism>
<dbReference type="InterPro" id="IPR011429">
    <property type="entry name" value="Cyt_c_Planctomycete-type"/>
</dbReference>
<dbReference type="GO" id="GO:0020037">
    <property type="term" value="F:heme binding"/>
    <property type="evidence" value="ECO:0007669"/>
    <property type="project" value="InterPro"/>
</dbReference>
<evidence type="ECO:0000313" key="7">
    <source>
        <dbReference type="EMBL" id="MBB5287400.1"/>
    </source>
</evidence>
<dbReference type="PROSITE" id="PS51007">
    <property type="entry name" value="CYTC"/>
    <property type="match status" value="1"/>
</dbReference>
<feature type="domain" description="Cytochrome c" evidence="6">
    <location>
        <begin position="332"/>
        <end position="410"/>
    </location>
</feature>
<sequence>MFRRLYFWIGCLFVAITAGTLSCYTTTTGRAAEEKLPDEVSYNFDIRPILSDKCFACHGPDENKREAGLRLDVAEEAFKALQENPMAHALVAGKPQLSEVFRRISTPDTALRMPPVASNLKLTSHEIDLIEKWIKQGAKYEKHWAFEVPKKSALPKVEKADWPKNEIDYFVLHKQEQKGFEPSPEADKERLLKRVALDLTGLPPSLELMEQFRSDPSPQAYEKVVDQLLKNPAYGEKMALYWLDLARYADSHGYQDDGYRTQWPWRDWVIHALNKNLPYNQFVTWQLAGDLLPNATREQRLATGFNRNHKITEEGGVIPEEYRVSYVTDRTDLLGKGLMGVTMECARCHDHKYDPFSQKEYYQLYAFFNSVNEKGIESVIGGPETYAKNPLMEISNEEVQGILKFINKPDTNRLIVSVMGDLDTLRKTYVLHRGEYDAPTDEVQPGTPKAILPFNPKYPKNRLGLAQWLFDARNPLTARVVVNQVWQEFFGKGLVKTTGDFGMQGELPSHPELLDWLAVDFREHGWDMKRLVKQLVTSATYRQSAVMRPEHLAADPDNVYLARAPRYRIHAEFIRDLVLSSSGLLNRSIGGPSVKPYQPAGLWEGATSGRGLLSTYVQDHGSALYRRGMYTLIKRTVPPPGLGIFDASNRDLCEVKRLKTNTPLQALVMMNDPTVLEASRVLATRLLQEGTPTRDKITKAFRLIVCRTPSEQELTLLTNYYEKELKKLEASTAEKLVSVGEYPLAPKVETRSLAALMRVVNTLYNLEETITKS</sequence>
<reference evidence="7 8" key="1">
    <citation type="submission" date="2020-08" db="EMBL/GenBank/DDBJ databases">
        <title>Genomic Encyclopedia of Type Strains, Phase IV (KMG-IV): sequencing the most valuable type-strain genomes for metagenomic binning, comparative biology and taxonomic classification.</title>
        <authorList>
            <person name="Goeker M."/>
        </authorList>
    </citation>
    <scope>NUCLEOTIDE SEQUENCE [LARGE SCALE GENOMIC DNA]</scope>
    <source>
        <strain evidence="7 8">DSM 105074</strain>
    </source>
</reference>
<gene>
    <name evidence="7" type="ORF">HNQ92_005563</name>
</gene>
<dbReference type="SUPFAM" id="SSF46626">
    <property type="entry name" value="Cytochrome c"/>
    <property type="match status" value="1"/>
</dbReference>
<dbReference type="InterPro" id="IPR011444">
    <property type="entry name" value="DUF1549"/>
</dbReference>
<evidence type="ECO:0000313" key="8">
    <source>
        <dbReference type="Proteomes" id="UP000557307"/>
    </source>
</evidence>
<dbReference type="Proteomes" id="UP000557307">
    <property type="component" value="Unassembled WGS sequence"/>
</dbReference>
<evidence type="ECO:0000256" key="4">
    <source>
        <dbReference type="PROSITE-ProRule" id="PRU00433"/>
    </source>
</evidence>
<name>A0A840U5P9_9BACT</name>
<feature type="signal peptide" evidence="5">
    <location>
        <begin position="1"/>
        <end position="23"/>
    </location>
</feature>
<evidence type="ECO:0000259" key="6">
    <source>
        <dbReference type="PROSITE" id="PS51007"/>
    </source>
</evidence>
<keyword evidence="8" id="KW-1185">Reference proteome</keyword>
<dbReference type="Pfam" id="PF07583">
    <property type="entry name" value="PSCyt2"/>
    <property type="match status" value="1"/>
</dbReference>
<dbReference type="RefSeq" id="WP_184179481.1">
    <property type="nucleotide sequence ID" value="NZ_JACHGF010000017.1"/>
</dbReference>
<accession>A0A840U5P9</accession>
<evidence type="ECO:0000256" key="1">
    <source>
        <dbReference type="ARBA" id="ARBA00022617"/>
    </source>
</evidence>
<dbReference type="PANTHER" id="PTHR35889">
    <property type="entry name" value="CYCLOINULO-OLIGOSACCHARIDE FRUCTANOTRANSFERASE-RELATED"/>
    <property type="match status" value="1"/>
</dbReference>
<dbReference type="AlphaFoldDB" id="A0A840U5P9"/>
<dbReference type="InterPro" id="IPR036909">
    <property type="entry name" value="Cyt_c-like_dom_sf"/>
</dbReference>
<dbReference type="Pfam" id="PF07587">
    <property type="entry name" value="PSD1"/>
    <property type="match status" value="1"/>
</dbReference>
<dbReference type="GO" id="GO:0046872">
    <property type="term" value="F:metal ion binding"/>
    <property type="evidence" value="ECO:0007669"/>
    <property type="project" value="UniProtKB-KW"/>
</dbReference>
<keyword evidence="5" id="KW-0732">Signal</keyword>
<evidence type="ECO:0000256" key="3">
    <source>
        <dbReference type="ARBA" id="ARBA00023004"/>
    </source>
</evidence>